<feature type="domain" description="FAD-binding" evidence="7">
    <location>
        <begin position="163"/>
        <end position="281"/>
    </location>
</feature>
<evidence type="ECO:0000256" key="2">
    <source>
        <dbReference type="ARBA" id="ARBA00005179"/>
    </source>
</evidence>
<evidence type="ECO:0000256" key="1">
    <source>
        <dbReference type="ARBA" id="ARBA00001974"/>
    </source>
</evidence>
<comment type="caution">
    <text evidence="8">The sequence shown here is derived from an EMBL/GenBank/DDBJ whole genome shotgun (WGS) entry which is preliminary data.</text>
</comment>
<evidence type="ECO:0000256" key="3">
    <source>
        <dbReference type="ARBA" id="ARBA00007992"/>
    </source>
</evidence>
<dbReference type="Gene3D" id="3.50.50.60">
    <property type="entry name" value="FAD/NAD(P)-binding domain"/>
    <property type="match status" value="1"/>
</dbReference>
<keyword evidence="9" id="KW-1185">Reference proteome</keyword>
<dbReference type="SUPFAM" id="SSF51905">
    <property type="entry name" value="FAD/NAD(P)-binding domain"/>
    <property type="match status" value="1"/>
</dbReference>
<evidence type="ECO:0000313" key="9">
    <source>
        <dbReference type="Proteomes" id="UP001320420"/>
    </source>
</evidence>
<dbReference type="AlphaFoldDB" id="A0AAN9UGI5"/>
<keyword evidence="6" id="KW-0560">Oxidoreductase</keyword>
<accession>A0AAN9UGI5</accession>
<organism evidence="8 9">
    <name type="scientific">Diatrype stigma</name>
    <dbReference type="NCBI Taxonomy" id="117547"/>
    <lineage>
        <taxon>Eukaryota</taxon>
        <taxon>Fungi</taxon>
        <taxon>Dikarya</taxon>
        <taxon>Ascomycota</taxon>
        <taxon>Pezizomycotina</taxon>
        <taxon>Sordariomycetes</taxon>
        <taxon>Xylariomycetidae</taxon>
        <taxon>Xylariales</taxon>
        <taxon>Diatrypaceae</taxon>
        <taxon>Diatrype</taxon>
    </lineage>
</organism>
<dbReference type="GO" id="GO:0004497">
    <property type="term" value="F:monooxygenase activity"/>
    <property type="evidence" value="ECO:0007669"/>
    <property type="project" value="InterPro"/>
</dbReference>
<comment type="similarity">
    <text evidence="3">Belongs to the paxM FAD-dependent monooxygenase family.</text>
</comment>
<reference evidence="8 9" key="1">
    <citation type="submission" date="2024-02" db="EMBL/GenBank/DDBJ databases">
        <title>De novo assembly and annotation of 12 fungi associated with fruit tree decline syndrome in Ontario, Canada.</title>
        <authorList>
            <person name="Sulman M."/>
            <person name="Ellouze W."/>
            <person name="Ilyukhin E."/>
        </authorList>
    </citation>
    <scope>NUCLEOTIDE SEQUENCE [LARGE SCALE GENOMIC DNA]</scope>
    <source>
        <strain evidence="8 9">M11/M66-122</strain>
    </source>
</reference>
<dbReference type="EMBL" id="JAKJXP020000131">
    <property type="protein sequence ID" value="KAK7743714.1"/>
    <property type="molecule type" value="Genomic_DNA"/>
</dbReference>
<evidence type="ECO:0000313" key="8">
    <source>
        <dbReference type="EMBL" id="KAK7743714.1"/>
    </source>
</evidence>
<comment type="pathway">
    <text evidence="2">Secondary metabolite biosynthesis.</text>
</comment>
<evidence type="ECO:0000259" key="7">
    <source>
        <dbReference type="Pfam" id="PF01494"/>
    </source>
</evidence>
<sequence length="351" mass="39845">MQRPDGTTFMDFDYYNTLREKFLQILYDGLPDKSYIRTGCNVQSITQHADSVDVTLADGSVETGDMILGVDGVSSLTRTSMWDHADKVSPGLITQKDKTCMKTSYRGLIGIGPQIPNLRKDVLITTFDEKLTFLTLTQKEQVFWLVLFRLPETMVWPQRGRWTEKDAEEQAAKIASHPLTKECKFEDLWNTRERGALVPMEEGLLDRWYHDRIVLAGDAAHKVTPNLALGGNSAMESVVVLCNLLQKMVAGQENARPSLETLTKAFAAYQNERHGRMKVIVDLSARATRMEAWDHMLDKFVTTRVMPYIPHHFLVKQLGRIITPAPKLDYVSLEGFARGKTPWKYDDGVEC</sequence>
<evidence type="ECO:0000256" key="6">
    <source>
        <dbReference type="ARBA" id="ARBA00023002"/>
    </source>
</evidence>
<dbReference type="Proteomes" id="UP001320420">
    <property type="component" value="Unassembled WGS sequence"/>
</dbReference>
<evidence type="ECO:0000256" key="5">
    <source>
        <dbReference type="ARBA" id="ARBA00022827"/>
    </source>
</evidence>
<dbReference type="PRINTS" id="PR00420">
    <property type="entry name" value="RNGMNOXGNASE"/>
</dbReference>
<evidence type="ECO:0000256" key="4">
    <source>
        <dbReference type="ARBA" id="ARBA00022630"/>
    </source>
</evidence>
<dbReference type="InterPro" id="IPR050562">
    <property type="entry name" value="FAD_mOase_fung"/>
</dbReference>
<comment type="cofactor">
    <cofactor evidence="1">
        <name>FAD</name>
        <dbReference type="ChEBI" id="CHEBI:57692"/>
    </cofactor>
</comment>
<keyword evidence="4" id="KW-0285">Flavoprotein</keyword>
<protein>
    <recommendedName>
        <fullName evidence="7">FAD-binding domain-containing protein</fullName>
    </recommendedName>
</protein>
<dbReference type="InterPro" id="IPR036188">
    <property type="entry name" value="FAD/NAD-bd_sf"/>
</dbReference>
<name>A0AAN9UGI5_9PEZI</name>
<dbReference type="PANTHER" id="PTHR47356">
    <property type="entry name" value="FAD-DEPENDENT MONOOXYGENASE ASQG-RELATED"/>
    <property type="match status" value="1"/>
</dbReference>
<keyword evidence="5" id="KW-0274">FAD</keyword>
<gene>
    <name evidence="8" type="ORF">SLS62_010493</name>
</gene>
<dbReference type="GO" id="GO:0071949">
    <property type="term" value="F:FAD binding"/>
    <property type="evidence" value="ECO:0007669"/>
    <property type="project" value="InterPro"/>
</dbReference>
<dbReference type="InterPro" id="IPR002938">
    <property type="entry name" value="FAD-bd"/>
</dbReference>
<dbReference type="PANTHER" id="PTHR47356:SF2">
    <property type="entry name" value="FAD-BINDING DOMAIN-CONTAINING PROTEIN-RELATED"/>
    <property type="match status" value="1"/>
</dbReference>
<dbReference type="Pfam" id="PF01494">
    <property type="entry name" value="FAD_binding_3"/>
    <property type="match status" value="1"/>
</dbReference>
<proteinExistence type="inferred from homology"/>